<name>A0AAN7SS32_9COLE</name>
<dbReference type="InterPro" id="IPR032071">
    <property type="entry name" value="DUF4806"/>
</dbReference>
<comment type="caution">
    <text evidence="3">The sequence shown here is derived from an EMBL/GenBank/DDBJ whole genome shotgun (WGS) entry which is preliminary data.</text>
</comment>
<keyword evidence="4" id="KW-1185">Reference proteome</keyword>
<gene>
    <name evidence="3" type="ORF">RN001_005559</name>
</gene>
<sequence>MPWDIIHWDNCVDYVPQSWAANESRTRYYWPPKSKHQIQKLILLEVEPDKNWDTHVAEYKKTVTTVEEALNALQESAYASNLDSSTEETTRKSKRRKPNFLIDSSEDEFELQSNKVSVKQKRSKHITDVNETVNDNELNTKQYLANAETSTNLRKGERSKSTTVTKIDTTTDDPFKRKLFTILEELKYGQKNILRVLESLTAANSATHLATRQFNLPITCDAELEQIENKLQNTENFEIMVKELILIGGDTVKMCTQLIMKKIMSKEMSLIYSLQGRKGKRQFNKLKVFHAILAVQSKFSNPEECVISKYIGTALATAGDRDGGRKERQKDPANIMN</sequence>
<dbReference type="EMBL" id="JARPUR010000002">
    <property type="protein sequence ID" value="KAK4882240.1"/>
    <property type="molecule type" value="Genomic_DNA"/>
</dbReference>
<feature type="domain" description="DUF4806" evidence="2">
    <location>
        <begin position="212"/>
        <end position="293"/>
    </location>
</feature>
<feature type="region of interest" description="Disordered" evidence="1">
    <location>
        <begin position="146"/>
        <end position="165"/>
    </location>
</feature>
<dbReference type="PANTHER" id="PTHR34153:SF2">
    <property type="entry name" value="SI:CH211-262H13.3-RELATED"/>
    <property type="match status" value="1"/>
</dbReference>
<dbReference type="Proteomes" id="UP001353858">
    <property type="component" value="Unassembled WGS sequence"/>
</dbReference>
<feature type="region of interest" description="Disordered" evidence="1">
    <location>
        <begin position="318"/>
        <end position="337"/>
    </location>
</feature>
<reference evidence="4" key="1">
    <citation type="submission" date="2023-01" db="EMBL/GenBank/DDBJ databases">
        <title>Key to firefly adult light organ development and bioluminescence: homeobox transcription factors regulate luciferase expression and transportation to peroxisome.</title>
        <authorList>
            <person name="Fu X."/>
        </authorList>
    </citation>
    <scope>NUCLEOTIDE SEQUENCE [LARGE SCALE GENOMIC DNA]</scope>
</reference>
<evidence type="ECO:0000256" key="1">
    <source>
        <dbReference type="SAM" id="MobiDB-lite"/>
    </source>
</evidence>
<feature type="compositionally biased region" description="Basic and acidic residues" evidence="1">
    <location>
        <begin position="319"/>
        <end position="331"/>
    </location>
</feature>
<feature type="region of interest" description="Disordered" evidence="1">
    <location>
        <begin position="79"/>
        <end position="99"/>
    </location>
</feature>
<dbReference type="PANTHER" id="PTHR34153">
    <property type="entry name" value="SI:CH211-262H13.3-RELATED-RELATED"/>
    <property type="match status" value="1"/>
</dbReference>
<dbReference type="Pfam" id="PF16064">
    <property type="entry name" value="DUF4806"/>
    <property type="match status" value="1"/>
</dbReference>
<evidence type="ECO:0000259" key="2">
    <source>
        <dbReference type="Pfam" id="PF16064"/>
    </source>
</evidence>
<evidence type="ECO:0000313" key="4">
    <source>
        <dbReference type="Proteomes" id="UP001353858"/>
    </source>
</evidence>
<accession>A0AAN7SS32</accession>
<protein>
    <recommendedName>
        <fullName evidence="2">DUF4806 domain-containing protein</fullName>
    </recommendedName>
</protein>
<proteinExistence type="predicted"/>
<dbReference type="AlphaFoldDB" id="A0AAN7SS32"/>
<organism evidence="3 4">
    <name type="scientific">Aquatica leii</name>
    <dbReference type="NCBI Taxonomy" id="1421715"/>
    <lineage>
        <taxon>Eukaryota</taxon>
        <taxon>Metazoa</taxon>
        <taxon>Ecdysozoa</taxon>
        <taxon>Arthropoda</taxon>
        <taxon>Hexapoda</taxon>
        <taxon>Insecta</taxon>
        <taxon>Pterygota</taxon>
        <taxon>Neoptera</taxon>
        <taxon>Endopterygota</taxon>
        <taxon>Coleoptera</taxon>
        <taxon>Polyphaga</taxon>
        <taxon>Elateriformia</taxon>
        <taxon>Elateroidea</taxon>
        <taxon>Lampyridae</taxon>
        <taxon>Luciolinae</taxon>
        <taxon>Aquatica</taxon>
    </lineage>
</organism>
<evidence type="ECO:0000313" key="3">
    <source>
        <dbReference type="EMBL" id="KAK4882240.1"/>
    </source>
</evidence>